<comment type="caution">
    <text evidence="1">The sequence shown here is derived from an EMBL/GenBank/DDBJ whole genome shotgun (WGS) entry which is preliminary data.</text>
</comment>
<name>A0A4Y2A7W5_ARAVE</name>
<dbReference type="Gene3D" id="3.30.420.10">
    <property type="entry name" value="Ribonuclease H-like superfamily/Ribonuclease H"/>
    <property type="match status" value="1"/>
</dbReference>
<sequence length="91" mass="10434">MISIITNNNSNGQYIQSYKKQNQSCWHSVAPQQRSQSCGAAHTTTASIVPGSWEMFDNPVYSPDLAPSDYHLFQHLKMFLIRQHFLNDDDM</sequence>
<dbReference type="GO" id="GO:0003676">
    <property type="term" value="F:nucleic acid binding"/>
    <property type="evidence" value="ECO:0007669"/>
    <property type="project" value="InterPro"/>
</dbReference>
<dbReference type="EMBL" id="BGPR01000007">
    <property type="protein sequence ID" value="GBL75316.1"/>
    <property type="molecule type" value="Genomic_DNA"/>
</dbReference>
<dbReference type="AlphaFoldDB" id="A0A4Y2A7W5"/>
<dbReference type="InterPro" id="IPR036397">
    <property type="entry name" value="RNaseH_sf"/>
</dbReference>
<proteinExistence type="predicted"/>
<keyword evidence="2" id="KW-1185">Reference proteome</keyword>
<protein>
    <recommendedName>
        <fullName evidence="3">Tc1-like transposase DDE domain-containing protein</fullName>
    </recommendedName>
</protein>
<dbReference type="Proteomes" id="UP000499080">
    <property type="component" value="Unassembled WGS sequence"/>
</dbReference>
<organism evidence="1 2">
    <name type="scientific">Araneus ventricosus</name>
    <name type="common">Orbweaver spider</name>
    <name type="synonym">Epeira ventricosa</name>
    <dbReference type="NCBI Taxonomy" id="182803"/>
    <lineage>
        <taxon>Eukaryota</taxon>
        <taxon>Metazoa</taxon>
        <taxon>Ecdysozoa</taxon>
        <taxon>Arthropoda</taxon>
        <taxon>Chelicerata</taxon>
        <taxon>Arachnida</taxon>
        <taxon>Araneae</taxon>
        <taxon>Araneomorphae</taxon>
        <taxon>Entelegynae</taxon>
        <taxon>Araneoidea</taxon>
        <taxon>Araneidae</taxon>
        <taxon>Araneus</taxon>
    </lineage>
</organism>
<evidence type="ECO:0008006" key="3">
    <source>
        <dbReference type="Google" id="ProtNLM"/>
    </source>
</evidence>
<evidence type="ECO:0000313" key="2">
    <source>
        <dbReference type="Proteomes" id="UP000499080"/>
    </source>
</evidence>
<reference evidence="1 2" key="1">
    <citation type="journal article" date="2019" name="Sci. Rep.">
        <title>Orb-weaving spider Araneus ventricosus genome elucidates the spidroin gene catalogue.</title>
        <authorList>
            <person name="Kono N."/>
            <person name="Nakamura H."/>
            <person name="Ohtoshi R."/>
            <person name="Moran D.A.P."/>
            <person name="Shinohara A."/>
            <person name="Yoshida Y."/>
            <person name="Fujiwara M."/>
            <person name="Mori M."/>
            <person name="Tomita M."/>
            <person name="Arakawa K."/>
        </authorList>
    </citation>
    <scope>NUCLEOTIDE SEQUENCE [LARGE SCALE GENOMIC DNA]</scope>
</reference>
<evidence type="ECO:0000313" key="1">
    <source>
        <dbReference type="EMBL" id="GBL75316.1"/>
    </source>
</evidence>
<accession>A0A4Y2A7W5</accession>
<gene>
    <name evidence="1" type="ORF">AVEN_194532_1</name>
</gene>